<sequence length="320" mass="33639">MTLAWSQGQAAEAIRLWNEGQAATNNARAEHAKEIEQAQQQIRPGAPPVDIPFHDPGEAKRQAARDMLGRARQQLALEGETAADIVSVARNQAPEEQSWVAQALDAAGDAAATVVNAVASLGNAVIQHPELVGTLALGGVVTAASAVGVAGGVTVSASGVGAVGGGPLTYVAGAGVVAGAGMVVASVGGLASEAAGDDAVEVIDTNDAVAAEDGPFTPEHVDTVDQHFSRLDHAPQNDAMINQVREAMEEGRPLSEAEENFMKHETTEAKLMDDGMPYDDAHEIALEQHPLFKNYSPEVIEKYPEYFNNRWREAWGMPPR</sequence>
<name>A0A840QGY8_9PSEU</name>
<evidence type="ECO:0000313" key="3">
    <source>
        <dbReference type="Proteomes" id="UP000584374"/>
    </source>
</evidence>
<accession>A0A840QGY8</accession>
<reference evidence="2 3" key="1">
    <citation type="submission" date="2020-08" db="EMBL/GenBank/DDBJ databases">
        <title>Sequencing the genomes of 1000 actinobacteria strains.</title>
        <authorList>
            <person name="Klenk H.-P."/>
        </authorList>
    </citation>
    <scope>NUCLEOTIDE SEQUENCE [LARGE SCALE GENOMIC DNA]</scope>
    <source>
        <strain evidence="2 3">DSM 45584</strain>
    </source>
</reference>
<gene>
    <name evidence="2" type="ORF">BJ970_003997</name>
</gene>
<protein>
    <recommendedName>
        <fullName evidence="1">Putative T7SS secretion signal domain-containing protein</fullName>
    </recommendedName>
</protein>
<evidence type="ECO:0000259" key="1">
    <source>
        <dbReference type="Pfam" id="PF21725"/>
    </source>
</evidence>
<dbReference type="AlphaFoldDB" id="A0A840QGY8"/>
<dbReference type="Proteomes" id="UP000584374">
    <property type="component" value="Unassembled WGS sequence"/>
</dbReference>
<dbReference type="InterPro" id="IPR049082">
    <property type="entry name" value="T7SS_signal"/>
</dbReference>
<dbReference type="Pfam" id="PF21725">
    <property type="entry name" value="T7SS_signal"/>
    <property type="match status" value="1"/>
</dbReference>
<keyword evidence="3" id="KW-1185">Reference proteome</keyword>
<organism evidence="2 3">
    <name type="scientific">Saccharopolyspora phatthalungensis</name>
    <dbReference type="NCBI Taxonomy" id="664693"/>
    <lineage>
        <taxon>Bacteria</taxon>
        <taxon>Bacillati</taxon>
        <taxon>Actinomycetota</taxon>
        <taxon>Actinomycetes</taxon>
        <taxon>Pseudonocardiales</taxon>
        <taxon>Pseudonocardiaceae</taxon>
        <taxon>Saccharopolyspora</taxon>
    </lineage>
</organism>
<proteinExistence type="predicted"/>
<dbReference type="EMBL" id="JACHIW010000001">
    <property type="protein sequence ID" value="MBB5156463.1"/>
    <property type="molecule type" value="Genomic_DNA"/>
</dbReference>
<comment type="caution">
    <text evidence="2">The sequence shown here is derived from an EMBL/GenBank/DDBJ whole genome shotgun (WGS) entry which is preliminary data.</text>
</comment>
<feature type="domain" description="Putative T7SS secretion signal" evidence="1">
    <location>
        <begin position="2"/>
        <end position="96"/>
    </location>
</feature>
<evidence type="ECO:0000313" key="2">
    <source>
        <dbReference type="EMBL" id="MBB5156463.1"/>
    </source>
</evidence>